<keyword evidence="6 14" id="KW-0479">Metal-binding</keyword>
<dbReference type="Pfam" id="PF13531">
    <property type="entry name" value="SBP_bac_11"/>
    <property type="match status" value="1"/>
</dbReference>
<evidence type="ECO:0000256" key="9">
    <source>
        <dbReference type="ARBA" id="ARBA00023245"/>
    </source>
</evidence>
<comment type="subcellular location">
    <subcellularLocation>
        <location evidence="1">Cell membrane</location>
    </subcellularLocation>
</comment>
<proteinExistence type="inferred from homology"/>
<dbReference type="SUPFAM" id="SSF53850">
    <property type="entry name" value="Periplasmic binding protein-like II"/>
    <property type="match status" value="1"/>
</dbReference>
<keyword evidence="3" id="KW-0813">Transport</keyword>
<evidence type="ECO:0000256" key="15">
    <source>
        <dbReference type="SAM" id="SignalP"/>
    </source>
</evidence>
<dbReference type="GO" id="GO:0005886">
    <property type="term" value="C:plasma membrane"/>
    <property type="evidence" value="ECO:0007669"/>
    <property type="project" value="UniProtKB-SubCell"/>
</dbReference>
<dbReference type="STRING" id="1685382.AVJ23_11920"/>
<evidence type="ECO:0000313" key="17">
    <source>
        <dbReference type="Proteomes" id="UP000054396"/>
    </source>
</evidence>
<keyword evidence="9" id="KW-0826">Tungsten</keyword>
<feature type="chain" id="PRO_5006936356" description="Molybdate-binding protein ModA" evidence="15">
    <location>
        <begin position="28"/>
        <end position="254"/>
    </location>
</feature>
<dbReference type="OrthoDB" id="9785015at2"/>
<dbReference type="Proteomes" id="UP000054396">
    <property type="component" value="Unassembled WGS sequence"/>
</dbReference>
<comment type="similarity">
    <text evidence="2">Belongs to the bacterial solute-binding protein ModA family.</text>
</comment>
<dbReference type="GO" id="GO:1901359">
    <property type="term" value="F:tungstate binding"/>
    <property type="evidence" value="ECO:0007669"/>
    <property type="project" value="UniProtKB-ARBA"/>
</dbReference>
<organism evidence="16 17">
    <name type="scientific">Pseudoponticoccus marisrubri</name>
    <dbReference type="NCBI Taxonomy" id="1685382"/>
    <lineage>
        <taxon>Bacteria</taxon>
        <taxon>Pseudomonadati</taxon>
        <taxon>Pseudomonadota</taxon>
        <taxon>Alphaproteobacteria</taxon>
        <taxon>Rhodobacterales</taxon>
        <taxon>Roseobacteraceae</taxon>
        <taxon>Pseudoponticoccus</taxon>
    </lineage>
</organism>
<comment type="subunit">
    <text evidence="11">The complex is composed of two ATP-binding proteins (ModC), two transmembrane proteins (ModB) and a solute-binding protein (ModA).</text>
</comment>
<dbReference type="RefSeq" id="WP_058862418.1">
    <property type="nucleotide sequence ID" value="NZ_LPXO01000006.1"/>
</dbReference>
<dbReference type="GO" id="GO:0030288">
    <property type="term" value="C:outer membrane-bounded periplasmic space"/>
    <property type="evidence" value="ECO:0007669"/>
    <property type="project" value="TreeGrafter"/>
</dbReference>
<keyword evidence="5 14" id="KW-0500">Molybdenum</keyword>
<feature type="binding site" evidence="14">
    <location>
        <position position="172"/>
    </location>
    <ligand>
        <name>molybdate</name>
        <dbReference type="ChEBI" id="CHEBI:36264"/>
    </ligand>
</feature>
<evidence type="ECO:0000256" key="12">
    <source>
        <dbReference type="ARBA" id="ARBA00073171"/>
    </source>
</evidence>
<dbReference type="InterPro" id="IPR005950">
    <property type="entry name" value="ModA"/>
</dbReference>
<keyword evidence="8" id="KW-0472">Membrane</keyword>
<sequence>MTWFRFRLLPAALLWLCGLALSLPARAEPVTVFAAASLKTALDAVAKGYAAQTGTQVTLSYAGSSALARQIQYGAPADLYISANTLWMDVLDRDGLLVPGTRVDLLSNRLVLIGPAGAGPLPPDEIATSLGQRRLAMALVDAVPAGIYGRAALESLGLWGELSDRVAQADNVRAALALVALGEAPLGITYATDAQAEPRVAVRHVFAADTHPPIRYPVAALREGADVDAFLAYLQGESAAAIFAAQGFAVLERP</sequence>
<dbReference type="EMBL" id="LPXO01000006">
    <property type="protein sequence ID" value="KUF10579.1"/>
    <property type="molecule type" value="Genomic_DNA"/>
</dbReference>
<feature type="binding site" evidence="14">
    <location>
        <position position="190"/>
    </location>
    <ligand>
        <name>molybdate</name>
        <dbReference type="ChEBI" id="CHEBI:36264"/>
    </ligand>
</feature>
<comment type="function">
    <text evidence="10">Involved in the transport of molybdenum into the cell. Part of the binding-protein-dependent transport system ModABCD.</text>
</comment>
<feature type="binding site" evidence="14">
    <location>
        <position position="145"/>
    </location>
    <ligand>
        <name>molybdate</name>
        <dbReference type="ChEBI" id="CHEBI:36264"/>
    </ligand>
</feature>
<dbReference type="AlphaFoldDB" id="A0A0W7WIX4"/>
<evidence type="ECO:0000256" key="13">
    <source>
        <dbReference type="ARBA" id="ARBA00078141"/>
    </source>
</evidence>
<evidence type="ECO:0000313" key="16">
    <source>
        <dbReference type="EMBL" id="KUF10579.1"/>
    </source>
</evidence>
<evidence type="ECO:0000256" key="5">
    <source>
        <dbReference type="ARBA" id="ARBA00022505"/>
    </source>
</evidence>
<protein>
    <recommendedName>
        <fullName evidence="12">Molybdate-binding protein ModA</fullName>
    </recommendedName>
    <alternativeName>
        <fullName evidence="13">Molybdate/tungstate-binding protein ModA</fullName>
    </alternativeName>
</protein>
<evidence type="ECO:0000256" key="11">
    <source>
        <dbReference type="ARBA" id="ARBA00062515"/>
    </source>
</evidence>
<keyword evidence="4" id="KW-1003">Cell membrane</keyword>
<feature type="signal peptide" evidence="15">
    <location>
        <begin position="1"/>
        <end position="27"/>
    </location>
</feature>
<feature type="binding site" evidence="14">
    <location>
        <position position="64"/>
    </location>
    <ligand>
        <name>molybdate</name>
        <dbReference type="ChEBI" id="CHEBI:36264"/>
    </ligand>
</feature>
<evidence type="ECO:0000256" key="3">
    <source>
        <dbReference type="ARBA" id="ARBA00022448"/>
    </source>
</evidence>
<evidence type="ECO:0000256" key="8">
    <source>
        <dbReference type="ARBA" id="ARBA00023136"/>
    </source>
</evidence>
<reference evidence="16 17" key="1">
    <citation type="submission" date="2015-12" db="EMBL/GenBank/DDBJ databases">
        <authorList>
            <person name="Shamseldin A."/>
            <person name="Moawad H."/>
            <person name="Abd El-Rahim W.M."/>
            <person name="Sadowsky M.J."/>
        </authorList>
    </citation>
    <scope>NUCLEOTIDE SEQUENCE [LARGE SCALE GENOMIC DNA]</scope>
    <source>
        <strain evidence="16 17">SJ5A-1</strain>
    </source>
</reference>
<dbReference type="FunFam" id="3.40.190.10:FF:000030">
    <property type="entry name" value="Molybdate ABC transporter substrate-binding protein"/>
    <property type="match status" value="1"/>
</dbReference>
<keyword evidence="7 15" id="KW-0732">Signal</keyword>
<dbReference type="PANTHER" id="PTHR30632:SF17">
    <property type="entry name" value="MOLYBDATE-BINDING PROTEIN MODA"/>
    <property type="match status" value="1"/>
</dbReference>
<evidence type="ECO:0000256" key="6">
    <source>
        <dbReference type="ARBA" id="ARBA00022723"/>
    </source>
</evidence>
<dbReference type="InterPro" id="IPR050682">
    <property type="entry name" value="ModA/WtpA"/>
</dbReference>
<comment type="caution">
    <text evidence="16">The sequence shown here is derived from an EMBL/GenBank/DDBJ whole genome shotgun (WGS) entry which is preliminary data.</text>
</comment>
<evidence type="ECO:0000256" key="4">
    <source>
        <dbReference type="ARBA" id="ARBA00022475"/>
    </source>
</evidence>
<evidence type="ECO:0000256" key="10">
    <source>
        <dbReference type="ARBA" id="ARBA00056002"/>
    </source>
</evidence>
<name>A0A0W7WIX4_9RHOB</name>
<evidence type="ECO:0000256" key="1">
    <source>
        <dbReference type="ARBA" id="ARBA00004236"/>
    </source>
</evidence>
<dbReference type="GO" id="GO:0015689">
    <property type="term" value="P:molybdate ion transport"/>
    <property type="evidence" value="ECO:0007669"/>
    <property type="project" value="InterPro"/>
</dbReference>
<dbReference type="GO" id="GO:0030973">
    <property type="term" value="F:molybdate ion binding"/>
    <property type="evidence" value="ECO:0007669"/>
    <property type="project" value="TreeGrafter"/>
</dbReference>
<dbReference type="NCBIfam" id="TIGR01256">
    <property type="entry name" value="modA"/>
    <property type="match status" value="1"/>
</dbReference>
<dbReference type="PIRSF" id="PIRSF004846">
    <property type="entry name" value="ModA"/>
    <property type="match status" value="1"/>
</dbReference>
<evidence type="ECO:0000256" key="14">
    <source>
        <dbReference type="PIRSR" id="PIRSR004846-1"/>
    </source>
</evidence>
<dbReference type="Gene3D" id="3.40.190.10">
    <property type="entry name" value="Periplasmic binding protein-like II"/>
    <property type="match status" value="2"/>
</dbReference>
<accession>A0A0W7WIX4</accession>
<evidence type="ECO:0000256" key="7">
    <source>
        <dbReference type="ARBA" id="ARBA00022729"/>
    </source>
</evidence>
<dbReference type="GO" id="GO:0046872">
    <property type="term" value="F:metal ion binding"/>
    <property type="evidence" value="ECO:0007669"/>
    <property type="project" value="UniProtKB-KW"/>
</dbReference>
<dbReference type="FunFam" id="3.40.190.10:FF:000035">
    <property type="entry name" value="Molybdate ABC transporter substrate-binding protein"/>
    <property type="match status" value="1"/>
</dbReference>
<dbReference type="PANTHER" id="PTHR30632">
    <property type="entry name" value="MOLYBDATE-BINDING PERIPLASMIC PROTEIN"/>
    <property type="match status" value="1"/>
</dbReference>
<feature type="binding site" evidence="14">
    <location>
        <position position="37"/>
    </location>
    <ligand>
        <name>molybdate</name>
        <dbReference type="ChEBI" id="CHEBI:36264"/>
    </ligand>
</feature>
<evidence type="ECO:0000256" key="2">
    <source>
        <dbReference type="ARBA" id="ARBA00009175"/>
    </source>
</evidence>
<keyword evidence="17" id="KW-1185">Reference proteome</keyword>
<gene>
    <name evidence="16" type="ORF">AVJ23_11920</name>
</gene>